<accession>A0ABV1AHA3</accession>
<reference evidence="1 2" key="1">
    <citation type="submission" date="2021-06" db="EMBL/GenBank/DDBJ databases">
        <authorList>
            <person name="Palmer J.M."/>
        </authorList>
    </citation>
    <scope>NUCLEOTIDE SEQUENCE [LARGE SCALE GENOMIC DNA]</scope>
    <source>
        <strain evidence="1 2">AS_MEX2019</strain>
        <tissue evidence="1">Muscle</tissue>
    </source>
</reference>
<sequence>GCDPILDESARHIFRDRNKLTFFKVESENSGTYTCTLMFTLDGIARSVSESIDATVKDRYSLVPQVHEPENEIIKGEKGETLFYHLFQKYMFICLKYLY</sequence>
<evidence type="ECO:0000313" key="2">
    <source>
        <dbReference type="Proteomes" id="UP001469553"/>
    </source>
</evidence>
<comment type="caution">
    <text evidence="1">The sequence shown here is derived from an EMBL/GenBank/DDBJ whole genome shotgun (WGS) entry which is preliminary data.</text>
</comment>
<proteinExistence type="predicted"/>
<protein>
    <submittedName>
        <fullName evidence="1">Uncharacterized protein</fullName>
    </submittedName>
</protein>
<evidence type="ECO:0000313" key="1">
    <source>
        <dbReference type="EMBL" id="MEQ2316788.1"/>
    </source>
</evidence>
<name>A0ABV1AHA3_9TELE</name>
<dbReference type="Proteomes" id="UP001469553">
    <property type="component" value="Unassembled WGS sequence"/>
</dbReference>
<keyword evidence="2" id="KW-1185">Reference proteome</keyword>
<dbReference type="Gene3D" id="2.60.40.10">
    <property type="entry name" value="Immunoglobulins"/>
    <property type="match status" value="1"/>
</dbReference>
<dbReference type="InterPro" id="IPR013783">
    <property type="entry name" value="Ig-like_fold"/>
</dbReference>
<organism evidence="1 2">
    <name type="scientific">Ameca splendens</name>
    <dbReference type="NCBI Taxonomy" id="208324"/>
    <lineage>
        <taxon>Eukaryota</taxon>
        <taxon>Metazoa</taxon>
        <taxon>Chordata</taxon>
        <taxon>Craniata</taxon>
        <taxon>Vertebrata</taxon>
        <taxon>Euteleostomi</taxon>
        <taxon>Actinopterygii</taxon>
        <taxon>Neopterygii</taxon>
        <taxon>Teleostei</taxon>
        <taxon>Neoteleostei</taxon>
        <taxon>Acanthomorphata</taxon>
        <taxon>Ovalentaria</taxon>
        <taxon>Atherinomorphae</taxon>
        <taxon>Cyprinodontiformes</taxon>
        <taxon>Goodeidae</taxon>
        <taxon>Ameca</taxon>
    </lineage>
</organism>
<dbReference type="EMBL" id="JAHRIP010090252">
    <property type="protein sequence ID" value="MEQ2316788.1"/>
    <property type="molecule type" value="Genomic_DNA"/>
</dbReference>
<feature type="non-terminal residue" evidence="1">
    <location>
        <position position="1"/>
    </location>
</feature>
<gene>
    <name evidence="1" type="ORF">AMECASPLE_036130</name>
</gene>